<evidence type="ECO:0000256" key="9">
    <source>
        <dbReference type="ARBA" id="ARBA00023163"/>
    </source>
</evidence>
<dbReference type="EMBL" id="JAATJC010000001">
    <property type="protein sequence ID" value="NJC06685.1"/>
    <property type="molecule type" value="Genomic_DNA"/>
</dbReference>
<dbReference type="GO" id="GO:0046689">
    <property type="term" value="P:response to mercury ion"/>
    <property type="evidence" value="ECO:0007669"/>
    <property type="project" value="UniProtKB-KW"/>
</dbReference>
<dbReference type="AlphaFoldDB" id="A0A7X5YA05"/>
<keyword evidence="13" id="KW-1185">Reference proteome</keyword>
<dbReference type="GO" id="GO:0045340">
    <property type="term" value="F:mercury ion binding"/>
    <property type="evidence" value="ECO:0007669"/>
    <property type="project" value="InterPro"/>
</dbReference>
<dbReference type="GO" id="GO:0003700">
    <property type="term" value="F:DNA-binding transcription factor activity"/>
    <property type="evidence" value="ECO:0007669"/>
    <property type="project" value="InterPro"/>
</dbReference>
<keyword evidence="5" id="KW-0476">Mercury</keyword>
<keyword evidence="6" id="KW-0805">Transcription regulation</keyword>
<protein>
    <recommendedName>
        <fullName evidence="1">Mercuric resistance operon regulatory protein</fullName>
    </recommendedName>
</protein>
<evidence type="ECO:0000256" key="6">
    <source>
        <dbReference type="ARBA" id="ARBA00023015"/>
    </source>
</evidence>
<keyword evidence="3" id="KW-0678">Repressor</keyword>
<reference evidence="12 13" key="1">
    <citation type="submission" date="2020-03" db="EMBL/GenBank/DDBJ databases">
        <title>Genomic Encyclopedia of Type Strains, Phase IV (KMG-IV): sequencing the most valuable type-strain genomes for metagenomic binning, comparative biology and taxonomic classification.</title>
        <authorList>
            <person name="Goeker M."/>
        </authorList>
    </citation>
    <scope>NUCLEOTIDE SEQUENCE [LARGE SCALE GENOMIC DNA]</scope>
    <source>
        <strain evidence="12 13">DSM 16846</strain>
    </source>
</reference>
<dbReference type="PRINTS" id="PR00040">
    <property type="entry name" value="HTHMERR"/>
</dbReference>
<evidence type="ECO:0000259" key="11">
    <source>
        <dbReference type="PROSITE" id="PS50937"/>
    </source>
</evidence>
<dbReference type="Pfam" id="PF13411">
    <property type="entry name" value="MerR_1"/>
    <property type="match status" value="1"/>
</dbReference>
<dbReference type="PROSITE" id="PS50937">
    <property type="entry name" value="HTH_MERR_2"/>
    <property type="match status" value="1"/>
</dbReference>
<dbReference type="InterPro" id="IPR047057">
    <property type="entry name" value="MerR_fam"/>
</dbReference>
<comment type="function">
    <text evidence="10">Mediates the mercuric-dependent induction of mercury resistance operon. In the absence of mercury MerR represses transcription by binding tightly to the mer operator region; when mercury is present the dimeric complex binds a single ion and becomes a potent transcriptional activator, while remaining bound to the mer site.</text>
</comment>
<dbReference type="SUPFAM" id="SSF46955">
    <property type="entry name" value="Putative DNA-binding domain"/>
    <property type="match status" value="1"/>
</dbReference>
<feature type="domain" description="HTH merR-type" evidence="11">
    <location>
        <begin position="3"/>
        <end position="71"/>
    </location>
</feature>
<keyword evidence="4" id="KW-0479">Metal-binding</keyword>
<dbReference type="CDD" id="cd04783">
    <property type="entry name" value="HTH_MerR1"/>
    <property type="match status" value="1"/>
</dbReference>
<sequence>MANLTIARLAKAAGVGVETVRYYQRRGLLVVPPSTGAIRRYGDADVQRLRFIRSAQASGFTLEEIARLLAFDPVADRPSIRALAEQRIAALDVQIRQLQQSRSALVRLAGECGSGSDGPCPILEAFEA</sequence>
<evidence type="ECO:0000313" key="13">
    <source>
        <dbReference type="Proteomes" id="UP000558192"/>
    </source>
</evidence>
<name>A0A7X5YA05_9SPHN</name>
<comment type="caution">
    <text evidence="12">The sequence shown here is derived from an EMBL/GenBank/DDBJ whole genome shotgun (WGS) entry which is preliminary data.</text>
</comment>
<dbReference type="PANTHER" id="PTHR30204:SF69">
    <property type="entry name" value="MERR-FAMILY TRANSCRIPTIONAL REGULATOR"/>
    <property type="match status" value="1"/>
</dbReference>
<organism evidence="12 13">
    <name type="scientific">Sphingomonas kaistensis</name>
    <dbReference type="NCBI Taxonomy" id="298708"/>
    <lineage>
        <taxon>Bacteria</taxon>
        <taxon>Pseudomonadati</taxon>
        <taxon>Pseudomonadota</taxon>
        <taxon>Alphaproteobacteria</taxon>
        <taxon>Sphingomonadales</taxon>
        <taxon>Sphingomonadaceae</taxon>
        <taxon>Sphingomonas</taxon>
    </lineage>
</organism>
<dbReference type="Gene3D" id="1.10.1660.10">
    <property type="match status" value="1"/>
</dbReference>
<dbReference type="GO" id="GO:0003677">
    <property type="term" value="F:DNA binding"/>
    <property type="evidence" value="ECO:0007669"/>
    <property type="project" value="UniProtKB-KW"/>
</dbReference>
<dbReference type="InterPro" id="IPR011794">
    <property type="entry name" value="MerR"/>
</dbReference>
<evidence type="ECO:0000256" key="8">
    <source>
        <dbReference type="ARBA" id="ARBA00023159"/>
    </source>
</evidence>
<keyword evidence="7" id="KW-0238">DNA-binding</keyword>
<gene>
    <name evidence="12" type="ORF">GGQ97_002478</name>
</gene>
<evidence type="ECO:0000313" key="12">
    <source>
        <dbReference type="EMBL" id="NJC06685.1"/>
    </source>
</evidence>
<proteinExistence type="predicted"/>
<dbReference type="PANTHER" id="PTHR30204">
    <property type="entry name" value="REDOX-CYCLING DRUG-SENSING TRANSCRIPTIONAL ACTIVATOR SOXR"/>
    <property type="match status" value="1"/>
</dbReference>
<dbReference type="InterPro" id="IPR000551">
    <property type="entry name" value="MerR-type_HTH_dom"/>
</dbReference>
<evidence type="ECO:0000256" key="7">
    <source>
        <dbReference type="ARBA" id="ARBA00023125"/>
    </source>
</evidence>
<dbReference type="SMART" id="SM00422">
    <property type="entry name" value="HTH_MERR"/>
    <property type="match status" value="1"/>
</dbReference>
<keyword evidence="2" id="KW-0475">Mercuric resistance</keyword>
<dbReference type="InterPro" id="IPR009061">
    <property type="entry name" value="DNA-bd_dom_put_sf"/>
</dbReference>
<keyword evidence="8" id="KW-0010">Activator</keyword>
<accession>A0A7X5YA05</accession>
<dbReference type="RefSeq" id="WP_342448534.1">
    <property type="nucleotide sequence ID" value="NZ_JAATJC010000001.1"/>
</dbReference>
<evidence type="ECO:0000256" key="1">
    <source>
        <dbReference type="ARBA" id="ARBA00017146"/>
    </source>
</evidence>
<dbReference type="Proteomes" id="UP000558192">
    <property type="component" value="Unassembled WGS sequence"/>
</dbReference>
<evidence type="ECO:0000256" key="5">
    <source>
        <dbReference type="ARBA" id="ARBA00022914"/>
    </source>
</evidence>
<evidence type="ECO:0000256" key="10">
    <source>
        <dbReference type="ARBA" id="ARBA00024874"/>
    </source>
</evidence>
<keyword evidence="9" id="KW-0804">Transcription</keyword>
<evidence type="ECO:0000256" key="4">
    <source>
        <dbReference type="ARBA" id="ARBA00022723"/>
    </source>
</evidence>
<evidence type="ECO:0000256" key="3">
    <source>
        <dbReference type="ARBA" id="ARBA00022491"/>
    </source>
</evidence>
<evidence type="ECO:0000256" key="2">
    <source>
        <dbReference type="ARBA" id="ARBA00022466"/>
    </source>
</evidence>